<reference evidence="1" key="1">
    <citation type="submission" date="2018-06" db="EMBL/GenBank/DDBJ databases">
        <authorList>
            <person name="Zhirakovskaya E."/>
        </authorList>
    </citation>
    <scope>NUCLEOTIDE SEQUENCE</scope>
</reference>
<proteinExistence type="predicted"/>
<accession>A0A3B0Y8T2</accession>
<protein>
    <submittedName>
        <fullName evidence="1">Uncharacterized protein</fullName>
    </submittedName>
</protein>
<evidence type="ECO:0000313" key="1">
    <source>
        <dbReference type="EMBL" id="VAW73240.1"/>
    </source>
</evidence>
<gene>
    <name evidence="1" type="ORF">MNBD_GAMMA14-758</name>
</gene>
<dbReference type="EMBL" id="UOFM01000055">
    <property type="protein sequence ID" value="VAW73240.1"/>
    <property type="molecule type" value="Genomic_DNA"/>
</dbReference>
<sequence length="72" mass="8062">MVYIMDMANGTEHPVEEPSYQVVRETRLAPRDMDLQAGCLQPRLAMVEIQAQTKARTLPAASVDALLKTFED</sequence>
<organism evidence="1">
    <name type="scientific">hydrothermal vent metagenome</name>
    <dbReference type="NCBI Taxonomy" id="652676"/>
    <lineage>
        <taxon>unclassified sequences</taxon>
        <taxon>metagenomes</taxon>
        <taxon>ecological metagenomes</taxon>
    </lineage>
</organism>
<name>A0A3B0Y8T2_9ZZZZ</name>
<dbReference type="AlphaFoldDB" id="A0A3B0Y8T2"/>